<dbReference type="InterPro" id="IPR008930">
    <property type="entry name" value="Terpenoid_cyclase/PrenylTrfase"/>
</dbReference>
<dbReference type="SUPFAM" id="SSF48239">
    <property type="entry name" value="Terpenoid cyclases/Protein prenyltransferases"/>
    <property type="match status" value="1"/>
</dbReference>
<dbReference type="AlphaFoldDB" id="A0AAD4CWX1"/>
<comment type="caution">
    <text evidence="2">The sequence shown here is derived from an EMBL/GenBank/DDBJ whole genome shotgun (WGS) entry which is preliminary data.</text>
</comment>
<proteinExistence type="inferred from homology"/>
<dbReference type="InterPro" id="IPR050148">
    <property type="entry name" value="Terpene_synthase-like"/>
</dbReference>
<comment type="similarity">
    <text evidence="1">Belongs to the terpene synthase family.</text>
</comment>
<protein>
    <submittedName>
        <fullName evidence="2">Uncharacterized protein</fullName>
    </submittedName>
</protein>
<keyword evidence="3" id="KW-1185">Reference proteome</keyword>
<organism evidence="2 3">
    <name type="scientific">Aspergillus nanangensis</name>
    <dbReference type="NCBI Taxonomy" id="2582783"/>
    <lineage>
        <taxon>Eukaryota</taxon>
        <taxon>Fungi</taxon>
        <taxon>Dikarya</taxon>
        <taxon>Ascomycota</taxon>
        <taxon>Pezizomycotina</taxon>
        <taxon>Eurotiomycetes</taxon>
        <taxon>Eurotiomycetidae</taxon>
        <taxon>Eurotiales</taxon>
        <taxon>Aspergillaceae</taxon>
        <taxon>Aspergillus</taxon>
        <taxon>Aspergillus subgen. Circumdati</taxon>
    </lineage>
</organism>
<dbReference type="GO" id="GO:0016102">
    <property type="term" value="P:diterpenoid biosynthetic process"/>
    <property type="evidence" value="ECO:0007669"/>
    <property type="project" value="TreeGrafter"/>
</dbReference>
<evidence type="ECO:0000313" key="3">
    <source>
        <dbReference type="Proteomes" id="UP001194746"/>
    </source>
</evidence>
<gene>
    <name evidence="2" type="ORF">FE257_007743</name>
</gene>
<dbReference type="Proteomes" id="UP001194746">
    <property type="component" value="Unassembled WGS sequence"/>
</dbReference>
<reference evidence="2" key="1">
    <citation type="journal article" date="2019" name="Beilstein J. Org. Chem.">
        <title>Nanangenines: drimane sesquiterpenoids as the dominant metabolite cohort of a novel Australian fungus, Aspergillus nanangensis.</title>
        <authorList>
            <person name="Lacey H.J."/>
            <person name="Gilchrist C.L.M."/>
            <person name="Crombie A."/>
            <person name="Kalaitzis J.A."/>
            <person name="Vuong D."/>
            <person name="Rutledge P.J."/>
            <person name="Turner P."/>
            <person name="Pitt J.I."/>
            <person name="Lacey E."/>
            <person name="Chooi Y.H."/>
            <person name="Piggott A.M."/>
        </authorList>
    </citation>
    <scope>NUCLEOTIDE SEQUENCE</scope>
    <source>
        <strain evidence="2">MST-FP2251</strain>
    </source>
</reference>
<evidence type="ECO:0000313" key="2">
    <source>
        <dbReference type="EMBL" id="KAF9894241.1"/>
    </source>
</evidence>
<dbReference type="PANTHER" id="PTHR31739:SF25">
    <property type="entry name" value="(E,E)-GERANYLLINALOOL SYNTHASE"/>
    <property type="match status" value="1"/>
</dbReference>
<dbReference type="Gene3D" id="1.50.10.160">
    <property type="match status" value="1"/>
</dbReference>
<name>A0AAD4CWX1_ASPNN</name>
<dbReference type="GO" id="GO:0000287">
    <property type="term" value="F:magnesium ion binding"/>
    <property type="evidence" value="ECO:0007669"/>
    <property type="project" value="TreeGrafter"/>
</dbReference>
<sequence>MLHRSFPGSAAYSLEAFIGDVDFVQFQPQLSVGGMLGSPSSTAAYLIHSSDWDGAAEAYLHRVLSCGSGRGAGSAPGTYPTTVFELAWVSANIQSYCSEFTEETGRMLQQIGTTLKELLVVQDGLVGGAQGMCVDADETAKTVFTLNWMGIPTSPDSLIDRFESSEYFLSYGHERNPSISTNAHVLLALLYAPETTRYTSQNAKCARYLCRVWWESDDLVHDKWNI</sequence>
<dbReference type="PANTHER" id="PTHR31739">
    <property type="entry name" value="ENT-COPALYL DIPHOSPHATE SYNTHASE, CHLOROPLASTIC"/>
    <property type="match status" value="1"/>
</dbReference>
<accession>A0AAD4CWX1</accession>
<dbReference type="GO" id="GO:0010333">
    <property type="term" value="F:terpene synthase activity"/>
    <property type="evidence" value="ECO:0007669"/>
    <property type="project" value="InterPro"/>
</dbReference>
<evidence type="ECO:0000256" key="1">
    <source>
        <dbReference type="ARBA" id="ARBA00006333"/>
    </source>
</evidence>
<dbReference type="EMBL" id="VCAU01000004">
    <property type="protein sequence ID" value="KAF9894241.1"/>
    <property type="molecule type" value="Genomic_DNA"/>
</dbReference>
<reference evidence="2" key="2">
    <citation type="submission" date="2020-02" db="EMBL/GenBank/DDBJ databases">
        <authorList>
            <person name="Gilchrist C.L.M."/>
            <person name="Chooi Y.-H."/>
        </authorList>
    </citation>
    <scope>NUCLEOTIDE SEQUENCE</scope>
    <source>
        <strain evidence="2">MST-FP2251</strain>
    </source>
</reference>